<evidence type="ECO:0000259" key="1">
    <source>
        <dbReference type="PROSITE" id="PS51782"/>
    </source>
</evidence>
<dbReference type="Proteomes" id="UP000229784">
    <property type="component" value="Unassembled WGS sequence"/>
</dbReference>
<dbReference type="Pfam" id="PF01476">
    <property type="entry name" value="LysM"/>
    <property type="match status" value="2"/>
</dbReference>
<accession>A0A2M6XTZ6</accession>
<dbReference type="Pfam" id="PF01551">
    <property type="entry name" value="Peptidase_M23"/>
    <property type="match status" value="1"/>
</dbReference>
<organism evidence="2 3">
    <name type="scientific">bacterium (Candidatus Gribaldobacteria) CG08_land_8_20_14_0_20_39_15</name>
    <dbReference type="NCBI Taxonomy" id="2014273"/>
    <lineage>
        <taxon>Bacteria</taxon>
        <taxon>Candidatus Gribaldobacteria</taxon>
    </lineage>
</organism>
<comment type="caution">
    <text evidence="2">The sequence shown here is derived from an EMBL/GenBank/DDBJ whole genome shotgun (WGS) entry which is preliminary data.</text>
</comment>
<dbReference type="EMBL" id="PEXQ01000061">
    <property type="protein sequence ID" value="PIU14727.1"/>
    <property type="molecule type" value="Genomic_DNA"/>
</dbReference>
<dbReference type="SMART" id="SM00257">
    <property type="entry name" value="LysM"/>
    <property type="match status" value="2"/>
</dbReference>
<dbReference type="SUPFAM" id="SSF51261">
    <property type="entry name" value="Duplicated hybrid motif"/>
    <property type="match status" value="1"/>
</dbReference>
<evidence type="ECO:0000313" key="3">
    <source>
        <dbReference type="Proteomes" id="UP000229784"/>
    </source>
</evidence>
<dbReference type="PANTHER" id="PTHR21666:SF270">
    <property type="entry name" value="MUREIN HYDROLASE ACTIVATOR ENVC"/>
    <property type="match status" value="1"/>
</dbReference>
<feature type="domain" description="LysM" evidence="1">
    <location>
        <begin position="150"/>
        <end position="194"/>
    </location>
</feature>
<feature type="domain" description="LysM" evidence="1">
    <location>
        <begin position="100"/>
        <end position="144"/>
    </location>
</feature>
<dbReference type="InterPro" id="IPR050570">
    <property type="entry name" value="Cell_wall_metabolism_enzyme"/>
</dbReference>
<protein>
    <recommendedName>
        <fullName evidence="1">LysM domain-containing protein</fullName>
    </recommendedName>
</protein>
<dbReference type="Gene3D" id="3.10.350.10">
    <property type="entry name" value="LysM domain"/>
    <property type="match status" value="2"/>
</dbReference>
<dbReference type="CDD" id="cd00118">
    <property type="entry name" value="LysM"/>
    <property type="match status" value="2"/>
</dbReference>
<reference evidence="3" key="1">
    <citation type="submission" date="2017-09" db="EMBL/GenBank/DDBJ databases">
        <title>Depth-based differentiation of microbial function through sediment-hosted aquifers and enrichment of novel symbionts in the deep terrestrial subsurface.</title>
        <authorList>
            <person name="Probst A.J."/>
            <person name="Ladd B."/>
            <person name="Jarett J.K."/>
            <person name="Geller-Mcgrath D.E."/>
            <person name="Sieber C.M.K."/>
            <person name="Emerson J.B."/>
            <person name="Anantharaman K."/>
            <person name="Thomas B.C."/>
            <person name="Malmstrom R."/>
            <person name="Stieglmeier M."/>
            <person name="Klingl A."/>
            <person name="Woyke T."/>
            <person name="Ryan C.M."/>
            <person name="Banfield J.F."/>
        </authorList>
    </citation>
    <scope>NUCLEOTIDE SEQUENCE [LARGE SCALE GENOMIC DNA]</scope>
</reference>
<dbReference type="InterPro" id="IPR011055">
    <property type="entry name" value="Dup_hybrid_motif"/>
</dbReference>
<name>A0A2M6XTZ6_9BACT</name>
<dbReference type="Gene3D" id="2.70.70.10">
    <property type="entry name" value="Glucose Permease (Domain IIA)"/>
    <property type="match status" value="1"/>
</dbReference>
<dbReference type="InterPro" id="IPR016047">
    <property type="entry name" value="M23ase_b-sheet_dom"/>
</dbReference>
<dbReference type="InterPro" id="IPR036779">
    <property type="entry name" value="LysM_dom_sf"/>
</dbReference>
<dbReference type="PROSITE" id="PS51782">
    <property type="entry name" value="LYSM"/>
    <property type="match status" value="2"/>
</dbReference>
<dbReference type="AlphaFoldDB" id="A0A2M6XTZ6"/>
<proteinExistence type="predicted"/>
<sequence length="341" mass="36675">MRQLSKSPFLYLGLATLLIGSLAGFLLDKNKSNFSLAKDVLDDSQYLIFATGKPSEQIVFAMVDGTTLQPSAPPALAQGRTLASLEEVDYGLSQARKEIELYIVQKDETVSLVAQKFGISNETVLWANDLTNKSILRVGQELVILPVSGTMHIVKSGETLNGIAKLYQAKAKDIVDFNELADDSNIKTGDFLVIPGGLKLKVVPKYNPVPLPNSYFICPIPSPCVISQGLHWFNAVDFSNNRCGDPVFAAVGGEVQRVSFTQVGGNFVQVLHSNGVVTYYGHLSGTVVGVGQKVDQGQVLGYVGHTGQTVPAGEAGCHLHFDVRFGVNSFSKYPVGAKLGR</sequence>
<dbReference type="GO" id="GO:0004222">
    <property type="term" value="F:metalloendopeptidase activity"/>
    <property type="evidence" value="ECO:0007669"/>
    <property type="project" value="TreeGrafter"/>
</dbReference>
<gene>
    <name evidence="2" type="ORF">COT20_02500</name>
</gene>
<dbReference type="CDD" id="cd12797">
    <property type="entry name" value="M23_peptidase"/>
    <property type="match status" value="1"/>
</dbReference>
<dbReference type="InterPro" id="IPR018392">
    <property type="entry name" value="LysM"/>
</dbReference>
<evidence type="ECO:0000313" key="2">
    <source>
        <dbReference type="EMBL" id="PIU14727.1"/>
    </source>
</evidence>
<dbReference type="PANTHER" id="PTHR21666">
    <property type="entry name" value="PEPTIDASE-RELATED"/>
    <property type="match status" value="1"/>
</dbReference>